<keyword evidence="3" id="KW-1185">Reference proteome</keyword>
<evidence type="ECO:0000313" key="2">
    <source>
        <dbReference type="EMBL" id="KAK7097819.1"/>
    </source>
</evidence>
<protein>
    <submittedName>
        <fullName evidence="2">Uncharacterized protein</fullName>
    </submittedName>
</protein>
<dbReference type="SUPFAM" id="SSF53448">
    <property type="entry name" value="Nucleotide-diphospho-sugar transferases"/>
    <property type="match status" value="1"/>
</dbReference>
<proteinExistence type="predicted"/>
<dbReference type="InterPro" id="IPR029044">
    <property type="entry name" value="Nucleotide-diphossugar_trans"/>
</dbReference>
<evidence type="ECO:0000256" key="1">
    <source>
        <dbReference type="SAM" id="Phobius"/>
    </source>
</evidence>
<feature type="transmembrane region" description="Helical" evidence="1">
    <location>
        <begin position="57"/>
        <end position="73"/>
    </location>
</feature>
<comment type="caution">
    <text evidence="2">The sequence shown here is derived from an EMBL/GenBank/DDBJ whole genome shotgun (WGS) entry which is preliminary data.</text>
</comment>
<evidence type="ECO:0000313" key="3">
    <source>
        <dbReference type="Proteomes" id="UP001374579"/>
    </source>
</evidence>
<gene>
    <name evidence="2" type="ORF">V1264_004741</name>
</gene>
<dbReference type="EMBL" id="JBAMIC010000013">
    <property type="protein sequence ID" value="KAK7097819.1"/>
    <property type="molecule type" value="Genomic_DNA"/>
</dbReference>
<dbReference type="Gene3D" id="3.90.550.20">
    <property type="match status" value="1"/>
</dbReference>
<sequence length="633" mass="73588">MTTECDCHMRMHECENQGGRKIYRTIINGDLNKKNTMLSRWCRIFYRARSRYQRRRLLLWLLMVGMLVCLMHYNQQGLQVLSQLSSDQGLNDYQAGPIHEQDDMNQQVGGRQPQALRQDVVKEVHRAINSDNMDKDEDDKSDLRSDLAPATLHFLWCGRRHFEFRHYMAMKRADKLIRPDKIFFHYEALPVLDEEGYFLWFNRTLAEVDNVLLRPFNYTKCPAEGAERFIAVLDLLEKFGGIYVPEDAILVDFPVHLRSSHLVPGVKPINETHFLDGLIAGRKGAFTKPTNAQELLVVLMNKEGVNSGIKPCGSIHHYNVEEEGDCICVKVTSNIYPKDILDATTRFATLARVAAYGKTQIEPEQSVRNPIPRIAHYVCIECEVRFITFLSMRSAVNVAGLSKVYLHGVREPRGKWWEKLKQDSRFVYVHREYPETVYDRAILTHQLAVAIMRISILLKYGGVYCDPNVLWTRQIPEELFGYTAVASPDWHLYGSWPDSVNHAVLMAKKNCPYLLKLRGVLHKYRQNQFWFNDHFMAYKIVETHPEIIRLDRKLQVKCLNHNCHPTWQPNYQSGLTQNRPGGPFNWRNDTYSIHWTDTFPELDLDMVKYTSGMIVEVSRHILQTSGIVVQELR</sequence>
<accession>A0AAN9G7T2</accession>
<keyword evidence="1" id="KW-1133">Transmembrane helix</keyword>
<dbReference type="PANTHER" id="PTHR46830">
    <property type="entry name" value="TRANSFERASE, PUTATIVE-RELATED"/>
    <property type="match status" value="1"/>
</dbReference>
<keyword evidence="1" id="KW-0472">Membrane</keyword>
<dbReference type="PANTHER" id="PTHR46830:SF1">
    <property type="entry name" value="ALPHA-1,4-N-ACETYLGLUCOSAMINYLTRANSFERASE"/>
    <property type="match status" value="1"/>
</dbReference>
<dbReference type="AlphaFoldDB" id="A0AAN9G7T2"/>
<keyword evidence="1" id="KW-0812">Transmembrane</keyword>
<dbReference type="Proteomes" id="UP001374579">
    <property type="component" value="Unassembled WGS sequence"/>
</dbReference>
<organism evidence="2 3">
    <name type="scientific">Littorina saxatilis</name>
    <dbReference type="NCBI Taxonomy" id="31220"/>
    <lineage>
        <taxon>Eukaryota</taxon>
        <taxon>Metazoa</taxon>
        <taxon>Spiralia</taxon>
        <taxon>Lophotrochozoa</taxon>
        <taxon>Mollusca</taxon>
        <taxon>Gastropoda</taxon>
        <taxon>Caenogastropoda</taxon>
        <taxon>Littorinimorpha</taxon>
        <taxon>Littorinoidea</taxon>
        <taxon>Littorinidae</taxon>
        <taxon>Littorina</taxon>
    </lineage>
</organism>
<name>A0AAN9G7T2_9CAEN</name>
<reference evidence="2 3" key="1">
    <citation type="submission" date="2024-02" db="EMBL/GenBank/DDBJ databases">
        <title>Chromosome-scale genome assembly of the rough periwinkle Littorina saxatilis.</title>
        <authorList>
            <person name="De Jode A."/>
            <person name="Faria R."/>
            <person name="Formenti G."/>
            <person name="Sims Y."/>
            <person name="Smith T.P."/>
            <person name="Tracey A."/>
            <person name="Wood J.M.D."/>
            <person name="Zagrodzka Z.B."/>
            <person name="Johannesson K."/>
            <person name="Butlin R.K."/>
            <person name="Leder E.H."/>
        </authorList>
    </citation>
    <scope>NUCLEOTIDE SEQUENCE [LARGE SCALE GENOMIC DNA]</scope>
    <source>
        <strain evidence="2">Snail1</strain>
        <tissue evidence="2">Muscle</tissue>
    </source>
</reference>